<dbReference type="HOGENOM" id="CLU_1007498_0_0_7"/>
<reference evidence="1 2" key="1">
    <citation type="submission" date="2013-02" db="EMBL/GenBank/DDBJ databases">
        <title>The Genome Sequence of Helicobacter bilis WiWa.</title>
        <authorList>
            <consortium name="The Broad Institute Genome Sequencing Platform"/>
            <person name="Ward D."/>
            <person name="Overstreet A.-M.C."/>
            <person name="Ramer-Tait A.E."/>
            <person name="Phillips G.J."/>
            <person name="Wannemuehler M.J."/>
            <person name="Walker B."/>
            <person name="Young S.K."/>
            <person name="Zeng Q."/>
            <person name="Gargeya S."/>
            <person name="Fitzgerald M."/>
            <person name="Haas B."/>
            <person name="Abouelleil A."/>
            <person name="Alvarado L."/>
            <person name="Arachchi H.M."/>
            <person name="Berlin A.M."/>
            <person name="Chapman S.B."/>
            <person name="Dewar J."/>
            <person name="Goldberg J."/>
            <person name="Griggs A."/>
            <person name="Gujja S."/>
            <person name="Hansen M."/>
            <person name="Howarth C."/>
            <person name="Imamovic A."/>
            <person name="Larimer J."/>
            <person name="McCowan C."/>
            <person name="Murphy C."/>
            <person name="Neiman D."/>
            <person name="Pearson M."/>
            <person name="Priest M."/>
            <person name="Roberts A."/>
            <person name="Saif S."/>
            <person name="Shea T."/>
            <person name="Sisk P."/>
            <person name="Sykes S."/>
            <person name="Wortman J."/>
            <person name="Nusbaum C."/>
            <person name="Birren B."/>
        </authorList>
    </citation>
    <scope>NUCLEOTIDE SEQUENCE [LARGE SCALE GENOMIC DNA]</scope>
    <source>
        <strain evidence="1 2">WiWa</strain>
    </source>
</reference>
<dbReference type="AlphaFoldDB" id="N2B9A9"/>
<dbReference type="EMBL" id="AQFW01000024">
    <property type="protein sequence ID" value="EMZ36966.1"/>
    <property type="molecule type" value="Genomic_DNA"/>
</dbReference>
<dbReference type="PATRIC" id="fig|1235804.3.peg.2508"/>
<gene>
    <name evidence="1" type="ORF">C826_02288</name>
</gene>
<comment type="caution">
    <text evidence="1">The sequence shown here is derived from an EMBL/GenBank/DDBJ whole genome shotgun (WGS) entry which is preliminary data.</text>
</comment>
<organism evidence="1 2">
    <name type="scientific">Helicobacter bilis WiWa</name>
    <dbReference type="NCBI Taxonomy" id="1235804"/>
    <lineage>
        <taxon>Bacteria</taxon>
        <taxon>Pseudomonadati</taxon>
        <taxon>Campylobacterota</taxon>
        <taxon>Epsilonproteobacteria</taxon>
        <taxon>Campylobacterales</taxon>
        <taxon>Helicobacteraceae</taxon>
        <taxon>Helicobacter</taxon>
    </lineage>
</organism>
<evidence type="ECO:0000313" key="2">
    <source>
        <dbReference type="Proteomes" id="UP000012527"/>
    </source>
</evidence>
<dbReference type="Proteomes" id="UP000012527">
    <property type="component" value="Unassembled WGS sequence"/>
</dbReference>
<dbReference type="RefSeq" id="WP_004084764.1">
    <property type="nucleotide sequence ID" value="NZ_KB822506.1"/>
</dbReference>
<accession>N2B9A9</accession>
<evidence type="ECO:0000313" key="1">
    <source>
        <dbReference type="EMBL" id="EMZ36966.1"/>
    </source>
</evidence>
<proteinExistence type="predicted"/>
<dbReference type="GeneID" id="68902169"/>
<sequence length="276" mass="31742">MVKTQQLKVKVYLEDAFTPVNGVKITLIPLHVKDSTTPENEQQEQISKNGEVIFTLPINANQFRFEVFDERFYRKAKNDVARITNSYNNTNNTISLNLLSKPSLYFNGKELYINNGNQVIDYFRAYSGNALSIKEKESLKEQYGYENFVSYKEKENAISYFCLDKGWQKEKDKGAIPEGIYYIDINKSTDNKQSGIRTYNNAWYSLSRTKEGEKQWGKYNIPIYTDKDCTNTTESSTKRQGFYIHGGESYGDNGGIDLAKEINGFIASIQRFAIKP</sequence>
<protein>
    <submittedName>
        <fullName evidence="1">Uncharacterized protein</fullName>
    </submittedName>
</protein>
<name>N2B9A9_9HELI</name>